<dbReference type="EMBL" id="CP003065">
    <property type="protein sequence ID" value="AEV68198.1"/>
    <property type="molecule type" value="Genomic_DNA"/>
</dbReference>
<dbReference type="SUPFAM" id="SSF54913">
    <property type="entry name" value="GlnB-like"/>
    <property type="match status" value="1"/>
</dbReference>
<protein>
    <recommendedName>
        <fullName evidence="3">Nitrogen regulatory protein P-II family</fullName>
    </recommendedName>
</protein>
<evidence type="ECO:0008006" key="3">
    <source>
        <dbReference type="Google" id="ProtNLM"/>
    </source>
</evidence>
<evidence type="ECO:0000313" key="1">
    <source>
        <dbReference type="EMBL" id="AEV68198.1"/>
    </source>
</evidence>
<dbReference type="AlphaFoldDB" id="G8M2T4"/>
<organism evidence="1 2">
    <name type="scientific">Acetivibrio clariflavus (strain DSM 19732 / NBRC 101661 / EBR45)</name>
    <name type="common">Clostridium clariflavum</name>
    <dbReference type="NCBI Taxonomy" id="720554"/>
    <lineage>
        <taxon>Bacteria</taxon>
        <taxon>Bacillati</taxon>
        <taxon>Bacillota</taxon>
        <taxon>Clostridia</taxon>
        <taxon>Eubacteriales</taxon>
        <taxon>Oscillospiraceae</taxon>
        <taxon>Acetivibrio</taxon>
    </lineage>
</organism>
<dbReference type="KEGG" id="ccl:Clocl_1562"/>
<proteinExistence type="predicted"/>
<accession>G8M2T4</accession>
<gene>
    <name evidence="1" type="ordered locus">Clocl_1562</name>
</gene>
<reference evidence="2" key="1">
    <citation type="submission" date="2011-12" db="EMBL/GenBank/DDBJ databases">
        <title>Complete sequence of Clostridium clariflavum DSM 19732.</title>
        <authorList>
            <consortium name="US DOE Joint Genome Institute"/>
            <person name="Lucas S."/>
            <person name="Han J."/>
            <person name="Lapidus A."/>
            <person name="Cheng J.-F."/>
            <person name="Goodwin L."/>
            <person name="Pitluck S."/>
            <person name="Peters L."/>
            <person name="Teshima H."/>
            <person name="Detter J.C."/>
            <person name="Han C."/>
            <person name="Tapia R."/>
            <person name="Land M."/>
            <person name="Hauser L."/>
            <person name="Kyrpides N."/>
            <person name="Ivanova N."/>
            <person name="Pagani I."/>
            <person name="Kitzmiller T."/>
            <person name="Lynd L."/>
            <person name="Izquierdo J."/>
            <person name="Woyke T."/>
        </authorList>
    </citation>
    <scope>NUCLEOTIDE SEQUENCE [LARGE SCALE GENOMIC DNA]</scope>
    <source>
        <strain evidence="2">DSM 19732 / NBRC 101661 / EBR45</strain>
    </source>
</reference>
<dbReference type="eggNOG" id="ENOG503479R">
    <property type="taxonomic scope" value="Bacteria"/>
</dbReference>
<dbReference type="InterPro" id="IPR011322">
    <property type="entry name" value="N-reg_PII-like_a/b"/>
</dbReference>
<name>G8M2T4_ACECE</name>
<evidence type="ECO:0000313" key="2">
    <source>
        <dbReference type="Proteomes" id="UP000005435"/>
    </source>
</evidence>
<dbReference type="OrthoDB" id="9803021at2"/>
<reference evidence="1 2" key="2">
    <citation type="journal article" date="2012" name="Stand. Genomic Sci.">
        <title>Complete Genome Sequence of Clostridium clariflavum DSM 19732.</title>
        <authorList>
            <person name="Izquierdo J.A."/>
            <person name="Goodwin L."/>
            <person name="Davenport K.W."/>
            <person name="Teshima H."/>
            <person name="Bruce D."/>
            <person name="Detter C."/>
            <person name="Tapia R."/>
            <person name="Han S."/>
            <person name="Land M."/>
            <person name="Hauser L."/>
            <person name="Jeffries C.D."/>
            <person name="Han J."/>
            <person name="Pitluck S."/>
            <person name="Nolan M."/>
            <person name="Chen A."/>
            <person name="Huntemann M."/>
            <person name="Mavromatis K."/>
            <person name="Mikhailova N."/>
            <person name="Liolios K."/>
            <person name="Woyke T."/>
            <person name="Lynd L.R."/>
        </authorList>
    </citation>
    <scope>NUCLEOTIDE SEQUENCE [LARGE SCALE GENOMIC DNA]</scope>
    <source>
        <strain evidence="2">DSM 19732 / NBRC 101661 / EBR45</strain>
    </source>
</reference>
<dbReference type="Proteomes" id="UP000005435">
    <property type="component" value="Chromosome"/>
</dbReference>
<dbReference type="RefSeq" id="WP_014254804.1">
    <property type="nucleotide sequence ID" value="NC_016627.1"/>
</dbReference>
<keyword evidence="2" id="KW-1185">Reference proteome</keyword>
<sequence>MAEYNNCVAFLTVIADRKQKEEIIKFLLDSRGHLIDVVYAKGTVKSGYFKDMLGLVPEEKKILITCLVASNLSDQLLDQLLIKFNFDKPNTGIAFTVPVEKLSV</sequence>
<dbReference type="STRING" id="720554.Clocl_1562"/>
<dbReference type="HOGENOM" id="CLU_2192759_0_0_9"/>